<evidence type="ECO:0000256" key="1">
    <source>
        <dbReference type="SAM" id="SignalP"/>
    </source>
</evidence>
<dbReference type="GeneID" id="93528404"/>
<keyword evidence="1" id="KW-0732">Signal</keyword>
<sequence length="139" mass="16231">MKKILLLLTILFSLNSFSQNNNYNNYLKKFLEDYPMYNNIDNLYFELVSMDVFGKNQVFNVYKKHYVGNEKKIVQFKNYDNQIISGEVQFMLFPIIFSTYTPYNTDPPTAGPSVDRDIKCIILSKIGTKIISLSQVKIN</sequence>
<dbReference type="Proteomes" id="UP000596202">
    <property type="component" value="Chromosome"/>
</dbReference>
<name>A0A9Q7E7U3_MYROD</name>
<evidence type="ECO:0000313" key="2">
    <source>
        <dbReference type="EMBL" id="QQT98952.1"/>
    </source>
</evidence>
<reference evidence="2 3" key="1">
    <citation type="submission" date="2021-01" db="EMBL/GenBank/DDBJ databases">
        <title>FDA dAtabase for Regulatory Grade micrObial Sequences (FDA-ARGOS): Supporting development and validation of Infectious Disease Dx tests.</title>
        <authorList>
            <person name="Sproer C."/>
            <person name="Gronow S."/>
            <person name="Severitt S."/>
            <person name="Schroder I."/>
            <person name="Tallon L."/>
            <person name="Sadzewicz L."/>
            <person name="Zhao X."/>
            <person name="Boylan J."/>
            <person name="Ott S."/>
            <person name="Bowen H."/>
            <person name="Vavikolanu K."/>
            <person name="Mehta A."/>
            <person name="Aluvathingal J."/>
            <person name="Nadendla S."/>
            <person name="Lowell S."/>
            <person name="Myers T."/>
            <person name="Yan Y."/>
            <person name="Sichtig H."/>
        </authorList>
    </citation>
    <scope>NUCLEOTIDE SEQUENCE [LARGE SCALE GENOMIC DNA]</scope>
    <source>
        <strain evidence="2 3">FDAARGOS_1131</strain>
    </source>
</reference>
<dbReference type="EMBL" id="CP068108">
    <property type="protein sequence ID" value="QQT98952.1"/>
    <property type="molecule type" value="Genomic_DNA"/>
</dbReference>
<feature type="chain" id="PRO_5040164468" evidence="1">
    <location>
        <begin position="19"/>
        <end position="139"/>
    </location>
</feature>
<dbReference type="RefSeq" id="WP_002986384.1">
    <property type="nucleotide sequence ID" value="NZ_CP068108.1"/>
</dbReference>
<dbReference type="AlphaFoldDB" id="A0A9Q7E7U3"/>
<feature type="signal peptide" evidence="1">
    <location>
        <begin position="1"/>
        <end position="18"/>
    </location>
</feature>
<organism evidence="2 3">
    <name type="scientific">Myroides odoratus</name>
    <name type="common">Flavobacterium odoratum</name>
    <dbReference type="NCBI Taxonomy" id="256"/>
    <lineage>
        <taxon>Bacteria</taxon>
        <taxon>Pseudomonadati</taxon>
        <taxon>Bacteroidota</taxon>
        <taxon>Flavobacteriia</taxon>
        <taxon>Flavobacteriales</taxon>
        <taxon>Flavobacteriaceae</taxon>
        <taxon>Myroides</taxon>
    </lineage>
</organism>
<accession>A0A9Q7E7U3</accession>
<proteinExistence type="predicted"/>
<protein>
    <submittedName>
        <fullName evidence="2">Uncharacterized protein</fullName>
    </submittedName>
</protein>
<gene>
    <name evidence="2" type="ORF">I6I88_12090</name>
</gene>
<evidence type="ECO:0000313" key="3">
    <source>
        <dbReference type="Proteomes" id="UP000596202"/>
    </source>
</evidence>